<comment type="similarity">
    <text evidence="3">In the N-terminal section; belongs to the glycosyltransferase 51 family.</text>
</comment>
<keyword evidence="7" id="KW-0808">Transferase</keyword>
<evidence type="ECO:0000256" key="1">
    <source>
        <dbReference type="ARBA" id="ARBA00004752"/>
    </source>
</evidence>
<dbReference type="EC" id="2.4.99.28" evidence="10"/>
<keyword evidence="13" id="KW-1133">Transmembrane helix</keyword>
<dbReference type="InterPro" id="IPR023346">
    <property type="entry name" value="Lysozyme-like_dom_sf"/>
</dbReference>
<dbReference type="SUPFAM" id="SSF56601">
    <property type="entry name" value="beta-lactamase/transpeptidase-like"/>
    <property type="match status" value="1"/>
</dbReference>
<dbReference type="Gene3D" id="3.40.710.10">
    <property type="entry name" value="DD-peptidase/beta-lactamase superfamily"/>
    <property type="match status" value="1"/>
</dbReference>
<dbReference type="InterPro" id="IPR001460">
    <property type="entry name" value="PCN-bd_Tpept"/>
</dbReference>
<dbReference type="PANTHER" id="PTHR32282:SF33">
    <property type="entry name" value="PEPTIDOGLYCAN GLYCOSYLTRANSFERASE"/>
    <property type="match status" value="1"/>
</dbReference>
<gene>
    <name evidence="16" type="primary">pbpC</name>
    <name evidence="16" type="ORF">GCM10011503_29080</name>
</gene>
<feature type="region of interest" description="Disordered" evidence="12">
    <location>
        <begin position="1"/>
        <end position="24"/>
    </location>
</feature>
<evidence type="ECO:0000256" key="8">
    <source>
        <dbReference type="ARBA" id="ARBA00022801"/>
    </source>
</evidence>
<evidence type="ECO:0000256" key="9">
    <source>
        <dbReference type="ARBA" id="ARBA00023268"/>
    </source>
</evidence>
<evidence type="ECO:0000256" key="12">
    <source>
        <dbReference type="SAM" id="MobiDB-lite"/>
    </source>
</evidence>
<evidence type="ECO:0000256" key="6">
    <source>
        <dbReference type="ARBA" id="ARBA00022676"/>
    </source>
</evidence>
<reference evidence="17" key="1">
    <citation type="journal article" date="2019" name="Int. J. Syst. Evol. Microbiol.">
        <title>The Global Catalogue of Microorganisms (GCM) 10K type strain sequencing project: providing services to taxonomists for standard genome sequencing and annotation.</title>
        <authorList>
            <consortium name="The Broad Institute Genomics Platform"/>
            <consortium name="The Broad Institute Genome Sequencing Center for Infectious Disease"/>
            <person name="Wu L."/>
            <person name="Ma J."/>
        </authorList>
    </citation>
    <scope>NUCLEOTIDE SEQUENCE [LARGE SCALE GENOMIC DNA]</scope>
    <source>
        <strain evidence="17">CGMCC 1.15928</strain>
    </source>
</reference>
<keyword evidence="13" id="KW-0812">Transmembrane</keyword>
<sequence length="661" mass="72662">MSDQSPNRSMNDRPPTYDGRGSKENWFQRTLPGRPILKWGLIVLASLFLIALLVGWLYWQSLYRGMPSLPSNEQLWAKGREQAIEFIDSEGDTIAIRGPRYGRAINLEDLPAHVPQAFIAAEDKRFYEHDGADTQAILRAVWANVTSGETVSGASTITQQLIKNLVLTPEQTLKRKAQEVRLARQLEQRLSKEDILELYLNRVYFGSGFYGLGAASRFYFGKNPEELTLAEASLLATLPQAPSRLALTNNMTDAKARQTYVLREMVEAGFITTAEADAAKAQEVSLAEPPERDPQFGYALDAATERIDEILPTLPGDLIVQLTIDADLQASIDEAFTKRMSEDGTALKASQAAGIVLDGDGRILAMYGGVDYSKNQFNRATQAKRQPGSAFKPFVFATAIKQGLTPYDVRRDEAITIDGWSPENYSRTFSGPMTLTEALKDSINTVAAELGQEVSEEAIISLVKNFGMSGDFQPLPSIALGSQEVTLSDLARAYGVFMTGGTRMDPYLVERISNSRGDILYERPEYDKKRVYDRRDAETMVAMMERVITDGTGRRAAMKGWQLAGKTGTSQDSRDAWFAGFSAVRVGAVWVGNDDDSPMAKVTGGGLPAALWHDMMVLAHEGLEPQPLAGAGSLITLSPMAQRRIAFYRDLGIAFDSAATN</sequence>
<organism evidence="16 17">
    <name type="scientific">Henriciella pelagia</name>
    <dbReference type="NCBI Taxonomy" id="1977912"/>
    <lineage>
        <taxon>Bacteria</taxon>
        <taxon>Pseudomonadati</taxon>
        <taxon>Pseudomonadota</taxon>
        <taxon>Alphaproteobacteria</taxon>
        <taxon>Hyphomonadales</taxon>
        <taxon>Hyphomonadaceae</taxon>
        <taxon>Henriciella</taxon>
    </lineage>
</organism>
<evidence type="ECO:0000256" key="13">
    <source>
        <dbReference type="SAM" id="Phobius"/>
    </source>
</evidence>
<keyword evidence="17" id="KW-1185">Reference proteome</keyword>
<dbReference type="RefSeq" id="WP_084393259.1">
    <property type="nucleotide sequence ID" value="NZ_BMKF01000002.1"/>
</dbReference>
<dbReference type="Pfam" id="PF00905">
    <property type="entry name" value="Transpeptidase"/>
    <property type="match status" value="1"/>
</dbReference>
<comment type="similarity">
    <text evidence="2">In the C-terminal section; belongs to the transpeptidase family.</text>
</comment>
<comment type="caution">
    <text evidence="16">The sequence shown here is derived from an EMBL/GenBank/DDBJ whole genome shotgun (WGS) entry which is preliminary data.</text>
</comment>
<dbReference type="NCBIfam" id="TIGR02074">
    <property type="entry name" value="PBP_1a_fam"/>
    <property type="match status" value="1"/>
</dbReference>
<evidence type="ECO:0000313" key="16">
    <source>
        <dbReference type="EMBL" id="GGB78436.1"/>
    </source>
</evidence>
<keyword evidence="6" id="KW-0328">Glycosyltransferase</keyword>
<accession>A0ABQ1JYE4</accession>
<keyword evidence="13" id="KW-0472">Membrane</keyword>
<evidence type="ECO:0000259" key="15">
    <source>
        <dbReference type="Pfam" id="PF00912"/>
    </source>
</evidence>
<comment type="catalytic activity">
    <reaction evidence="11">
        <text>[GlcNAc-(1-&gt;4)-Mur2Ac(oyl-L-Ala-gamma-D-Glu-L-Lys-D-Ala-D-Ala)](n)-di-trans,octa-cis-undecaprenyl diphosphate + beta-D-GlcNAc-(1-&gt;4)-Mur2Ac(oyl-L-Ala-gamma-D-Glu-L-Lys-D-Ala-D-Ala)-di-trans,octa-cis-undecaprenyl diphosphate = [GlcNAc-(1-&gt;4)-Mur2Ac(oyl-L-Ala-gamma-D-Glu-L-Lys-D-Ala-D-Ala)](n+1)-di-trans,octa-cis-undecaprenyl diphosphate + di-trans,octa-cis-undecaprenyl diphosphate + H(+)</text>
        <dbReference type="Rhea" id="RHEA:23708"/>
        <dbReference type="Rhea" id="RHEA-COMP:9602"/>
        <dbReference type="Rhea" id="RHEA-COMP:9603"/>
        <dbReference type="ChEBI" id="CHEBI:15378"/>
        <dbReference type="ChEBI" id="CHEBI:58405"/>
        <dbReference type="ChEBI" id="CHEBI:60033"/>
        <dbReference type="ChEBI" id="CHEBI:78435"/>
        <dbReference type="EC" id="2.4.99.28"/>
    </reaction>
</comment>
<evidence type="ECO:0000256" key="4">
    <source>
        <dbReference type="ARBA" id="ARBA00022645"/>
    </source>
</evidence>
<keyword evidence="8" id="KW-0378">Hydrolase</keyword>
<feature type="transmembrane region" description="Helical" evidence="13">
    <location>
        <begin position="36"/>
        <end position="59"/>
    </location>
</feature>
<protein>
    <recommendedName>
        <fullName evidence="10">peptidoglycan glycosyltransferase</fullName>
        <ecNumber evidence="10">2.4.99.28</ecNumber>
    </recommendedName>
</protein>
<evidence type="ECO:0000256" key="10">
    <source>
        <dbReference type="ARBA" id="ARBA00044770"/>
    </source>
</evidence>
<dbReference type="SUPFAM" id="SSF53955">
    <property type="entry name" value="Lysozyme-like"/>
    <property type="match status" value="1"/>
</dbReference>
<comment type="pathway">
    <text evidence="1">Cell wall biogenesis; peptidoglycan biosynthesis.</text>
</comment>
<feature type="domain" description="Penicillin-binding protein transpeptidase" evidence="14">
    <location>
        <begin position="359"/>
        <end position="582"/>
    </location>
</feature>
<keyword evidence="5" id="KW-0645">Protease</keyword>
<dbReference type="InterPro" id="IPR012338">
    <property type="entry name" value="Beta-lactam/transpept-like"/>
</dbReference>
<dbReference type="InterPro" id="IPR050396">
    <property type="entry name" value="Glycosyltr_51/Transpeptidase"/>
</dbReference>
<feature type="domain" description="Glycosyl transferase family 51" evidence="15">
    <location>
        <begin position="99"/>
        <end position="265"/>
    </location>
</feature>
<evidence type="ECO:0000256" key="3">
    <source>
        <dbReference type="ARBA" id="ARBA00007739"/>
    </source>
</evidence>
<name>A0ABQ1JYE4_9PROT</name>
<evidence type="ECO:0000259" key="14">
    <source>
        <dbReference type="Pfam" id="PF00905"/>
    </source>
</evidence>
<dbReference type="EMBL" id="BMKF01000002">
    <property type="protein sequence ID" value="GGB78436.1"/>
    <property type="molecule type" value="Genomic_DNA"/>
</dbReference>
<evidence type="ECO:0000256" key="11">
    <source>
        <dbReference type="ARBA" id="ARBA00049902"/>
    </source>
</evidence>
<dbReference type="InterPro" id="IPR036950">
    <property type="entry name" value="PBP_transglycosylase"/>
</dbReference>
<dbReference type="InterPro" id="IPR001264">
    <property type="entry name" value="Glyco_trans_51"/>
</dbReference>
<evidence type="ECO:0000256" key="2">
    <source>
        <dbReference type="ARBA" id="ARBA00007090"/>
    </source>
</evidence>
<dbReference type="Pfam" id="PF00912">
    <property type="entry name" value="Transgly"/>
    <property type="match status" value="1"/>
</dbReference>
<keyword evidence="4" id="KW-0121">Carboxypeptidase</keyword>
<keyword evidence="9" id="KW-0511">Multifunctional enzyme</keyword>
<dbReference type="Proteomes" id="UP000628854">
    <property type="component" value="Unassembled WGS sequence"/>
</dbReference>
<dbReference type="PANTHER" id="PTHR32282">
    <property type="entry name" value="BINDING PROTEIN TRANSPEPTIDASE, PUTATIVE-RELATED"/>
    <property type="match status" value="1"/>
</dbReference>
<proteinExistence type="inferred from homology"/>
<dbReference type="Gene3D" id="1.10.3810.10">
    <property type="entry name" value="Biosynthetic peptidoglycan transglycosylase-like"/>
    <property type="match status" value="1"/>
</dbReference>
<evidence type="ECO:0000256" key="5">
    <source>
        <dbReference type="ARBA" id="ARBA00022670"/>
    </source>
</evidence>
<evidence type="ECO:0000256" key="7">
    <source>
        <dbReference type="ARBA" id="ARBA00022679"/>
    </source>
</evidence>
<evidence type="ECO:0000313" key="17">
    <source>
        <dbReference type="Proteomes" id="UP000628854"/>
    </source>
</evidence>